<dbReference type="EMBL" id="CP041186">
    <property type="protein sequence ID" value="QDG54482.1"/>
    <property type="molecule type" value="Genomic_DNA"/>
</dbReference>
<name>A0A4Y6Q1S4_PERCE</name>
<dbReference type="AlphaFoldDB" id="A0A4Y6Q1S4"/>
<accession>A0A5B8YGG6</accession>
<sequence length="204" mass="24358">MPYANIAEVSTCLSDCIDYCQKHQDIDYCEHHLPHMLDVKNEMKEAWATTDKHFARWKREAGEDKLSWKNLAKLLREVQRKLERIDAIGYPDRRVMYWDEAILENAAREMMDYLAEHTGNIDFAEDYLTRMEQLIDTAHGEHDQSEDALRSYRRFFRQRRDALSNAYHVIGEFRESMRRNLGKDHPDYQSIRWAWSVSPDETVL</sequence>
<dbReference type="Proteomes" id="UP000315995">
    <property type="component" value="Chromosome"/>
</dbReference>
<protein>
    <submittedName>
        <fullName evidence="1">Uncharacterized protein</fullName>
    </submittedName>
</protein>
<accession>A0A4Y6Q1S4</accession>
<gene>
    <name evidence="1" type="ORF">FIV42_28175</name>
</gene>
<proteinExistence type="predicted"/>
<reference evidence="1 2" key="1">
    <citation type="submission" date="2019-06" db="EMBL/GenBank/DDBJ databases">
        <title>Persicimonas caeni gen. nov., sp. nov., a predatory bacterium isolated from solar saltern.</title>
        <authorList>
            <person name="Wang S."/>
        </authorList>
    </citation>
    <scope>NUCLEOTIDE SEQUENCE [LARGE SCALE GENOMIC DNA]</scope>
    <source>
        <strain evidence="1 2">YN101</strain>
    </source>
</reference>
<keyword evidence="2" id="KW-1185">Reference proteome</keyword>
<dbReference type="RefSeq" id="WP_141200926.1">
    <property type="nucleotide sequence ID" value="NZ_CP041186.1"/>
</dbReference>
<evidence type="ECO:0000313" key="1">
    <source>
        <dbReference type="EMBL" id="QDG54482.1"/>
    </source>
</evidence>
<evidence type="ECO:0000313" key="2">
    <source>
        <dbReference type="Proteomes" id="UP000315995"/>
    </source>
</evidence>
<dbReference type="OrthoDB" id="5501383at2"/>
<organism evidence="1 2">
    <name type="scientific">Persicimonas caeni</name>
    <dbReference type="NCBI Taxonomy" id="2292766"/>
    <lineage>
        <taxon>Bacteria</taxon>
        <taxon>Deltaproteobacteria</taxon>
        <taxon>Bradymonadales</taxon>
        <taxon>Bradymonadaceae</taxon>
        <taxon>Persicimonas</taxon>
    </lineage>
</organism>